<evidence type="ECO:0000256" key="1">
    <source>
        <dbReference type="ARBA" id="ARBA00023115"/>
    </source>
</evidence>
<dbReference type="SUPFAM" id="SSF53335">
    <property type="entry name" value="S-adenosyl-L-methionine-dependent methyltransferases"/>
    <property type="match status" value="1"/>
</dbReference>
<feature type="transmembrane region" description="Helical" evidence="2">
    <location>
        <begin position="117"/>
        <end position="139"/>
    </location>
</feature>
<dbReference type="Proteomes" id="UP000320176">
    <property type="component" value="Unassembled WGS sequence"/>
</dbReference>
<dbReference type="EMBL" id="SJPN01000004">
    <property type="protein sequence ID" value="TWU02401.1"/>
    <property type="molecule type" value="Genomic_DNA"/>
</dbReference>
<dbReference type="GO" id="GO:0006596">
    <property type="term" value="P:polyamine biosynthetic process"/>
    <property type="evidence" value="ECO:0007669"/>
    <property type="project" value="UniProtKB-KW"/>
</dbReference>
<dbReference type="RefSeq" id="WP_146520741.1">
    <property type="nucleotide sequence ID" value="NZ_CP151726.1"/>
</dbReference>
<dbReference type="PANTHER" id="PTHR43317">
    <property type="entry name" value="THERMOSPERMINE SYNTHASE ACAULIS5"/>
    <property type="match status" value="1"/>
</dbReference>
<comment type="caution">
    <text evidence="3">The sequence shown here is derived from an EMBL/GenBank/DDBJ whole genome shotgun (WGS) entry which is preliminary data.</text>
</comment>
<proteinExistence type="predicted"/>
<feature type="transmembrane region" description="Helical" evidence="2">
    <location>
        <begin position="362"/>
        <end position="381"/>
    </location>
</feature>
<feature type="transmembrane region" description="Helical" evidence="2">
    <location>
        <begin position="412"/>
        <end position="428"/>
    </location>
</feature>
<keyword evidence="3" id="KW-0808">Transferase</keyword>
<name>A0A5C6ASC8_9BACT</name>
<dbReference type="Pfam" id="PF01564">
    <property type="entry name" value="Spermine_synth"/>
    <property type="match status" value="1"/>
</dbReference>
<dbReference type="OrthoDB" id="9793120at2"/>
<feature type="transmembrane region" description="Helical" evidence="2">
    <location>
        <begin position="328"/>
        <end position="350"/>
    </location>
</feature>
<feature type="transmembrane region" description="Helical" evidence="2">
    <location>
        <begin position="151"/>
        <end position="172"/>
    </location>
</feature>
<dbReference type="NCBIfam" id="NF037959">
    <property type="entry name" value="MFS_SpdSyn"/>
    <property type="match status" value="1"/>
</dbReference>
<feature type="transmembrane region" description="Helical" evidence="2">
    <location>
        <begin position="292"/>
        <end position="308"/>
    </location>
</feature>
<feature type="transmembrane region" description="Helical" evidence="2">
    <location>
        <begin position="76"/>
        <end position="97"/>
    </location>
</feature>
<gene>
    <name evidence="3" type="primary">speE_2</name>
    <name evidence="3" type="ORF">Pla52n_34510</name>
</gene>
<feature type="transmembrane region" description="Helical" evidence="2">
    <location>
        <begin position="260"/>
        <end position="280"/>
    </location>
</feature>
<dbReference type="AlphaFoldDB" id="A0A5C6ASC8"/>
<keyword evidence="2" id="KW-0472">Membrane</keyword>
<dbReference type="CDD" id="cd02440">
    <property type="entry name" value="AdoMet_MTases"/>
    <property type="match status" value="1"/>
</dbReference>
<protein>
    <submittedName>
        <fullName evidence="3">Spermidine synthase</fullName>
        <ecNumber evidence="3">2.5.1.16</ecNumber>
    </submittedName>
</protein>
<feature type="transmembrane region" description="Helical" evidence="2">
    <location>
        <begin position="387"/>
        <end position="405"/>
    </location>
</feature>
<keyword evidence="4" id="KW-1185">Reference proteome</keyword>
<feature type="transmembrane region" description="Helical" evidence="2">
    <location>
        <begin position="44"/>
        <end position="64"/>
    </location>
</feature>
<accession>A0A5C6ASC8</accession>
<keyword evidence="2" id="KW-0812">Transmembrane</keyword>
<keyword evidence="2" id="KW-1133">Transmembrane helix</keyword>
<feature type="transmembrane region" description="Helical" evidence="2">
    <location>
        <begin position="178"/>
        <end position="203"/>
    </location>
</feature>
<feature type="transmembrane region" description="Helical" evidence="2">
    <location>
        <begin position="224"/>
        <end position="248"/>
    </location>
</feature>
<evidence type="ECO:0000256" key="2">
    <source>
        <dbReference type="SAM" id="Phobius"/>
    </source>
</evidence>
<evidence type="ECO:0000313" key="4">
    <source>
        <dbReference type="Proteomes" id="UP000320176"/>
    </source>
</evidence>
<dbReference type="PANTHER" id="PTHR43317:SF3">
    <property type="entry name" value="BLR2883 PROTEIN"/>
    <property type="match status" value="1"/>
</dbReference>
<dbReference type="EC" id="2.5.1.16" evidence="3"/>
<organism evidence="3 4">
    <name type="scientific">Stieleria varia</name>
    <dbReference type="NCBI Taxonomy" id="2528005"/>
    <lineage>
        <taxon>Bacteria</taxon>
        <taxon>Pseudomonadati</taxon>
        <taxon>Planctomycetota</taxon>
        <taxon>Planctomycetia</taxon>
        <taxon>Pirellulales</taxon>
        <taxon>Pirellulaceae</taxon>
        <taxon>Stieleria</taxon>
    </lineage>
</organism>
<sequence>MKKSAAAVSLLLPALGGVAALSWEVIWQLRTSLAFGVSASGAAITLATMMAGMTLGAALCGRFLKSSDQSNPLRLYGVLEIVIGICGLALGMMFGWLDDFDRMLYQTQPALAPVAHLVGVVSVIFLPAACMGASIPIFGQIGRRVGVPLSTLYGVNTLGAAAGTLLVAFLLIPQLGLQGTAICTALINCIVGIAACVTPLPRVDSATNGATKKSNPAFSAAAQMPAWDVLAVVFMSGFVTFLLEVAWFRALRAAFETTTTGFSIMLAVVLLTLGVSARCVASIKARGIRLETYLCVAAIAIFLGTPLIERLDLILLQFGNHNTPLNWFAITALLVGPAVFLLGLALPWHLSNDYSARGVGKTYAVNTIGAVLGAISAAWFFLPSFGFVHTAWIAGAVVLGTALVLYGKQVPAWCPAVGVVAFALAVYLDSGVGRTRILFSFPYGAHTVVAHHEGPDAATSAIEFENGSRGVFIDGFAAAAFWPTSHYMSWMGSLPALLHPEPQDALVICFGTGQTANAVRNEGLANTTIVDINPAVFEIAKHFPKNDDVLADPTVHSVLMDGRAFLRRTDQMFDIITLEPMPPNHAGVNALYSREFYELARARLRPGGVIAQWLPAHLVSADHARSVAGTFQDVFPNAALWADPADINGILIGCVDDDGDIGSRWPGLDHPRAGAPIPQRSLAADAIRKALLLDRHTLRVYAANAAVITDDNQLLAYGDRLSIKESGPRSTKLVHREFLLGQEPPPSEATDLRLEPTSY</sequence>
<dbReference type="InterPro" id="IPR029063">
    <property type="entry name" value="SAM-dependent_MTases_sf"/>
</dbReference>
<keyword evidence="1" id="KW-0620">Polyamine biosynthesis</keyword>
<dbReference type="Gene3D" id="3.40.50.150">
    <property type="entry name" value="Vaccinia Virus protein VP39"/>
    <property type="match status" value="1"/>
</dbReference>
<dbReference type="GO" id="GO:0004766">
    <property type="term" value="F:spermidine synthase activity"/>
    <property type="evidence" value="ECO:0007669"/>
    <property type="project" value="UniProtKB-EC"/>
</dbReference>
<evidence type="ECO:0000313" key="3">
    <source>
        <dbReference type="EMBL" id="TWU02401.1"/>
    </source>
</evidence>
<reference evidence="3 4" key="1">
    <citation type="submission" date="2019-02" db="EMBL/GenBank/DDBJ databases">
        <title>Deep-cultivation of Planctomycetes and their phenomic and genomic characterization uncovers novel biology.</title>
        <authorList>
            <person name="Wiegand S."/>
            <person name="Jogler M."/>
            <person name="Boedeker C."/>
            <person name="Pinto D."/>
            <person name="Vollmers J."/>
            <person name="Rivas-Marin E."/>
            <person name="Kohn T."/>
            <person name="Peeters S.H."/>
            <person name="Heuer A."/>
            <person name="Rast P."/>
            <person name="Oberbeckmann S."/>
            <person name="Bunk B."/>
            <person name="Jeske O."/>
            <person name="Meyerdierks A."/>
            <person name="Storesund J.E."/>
            <person name="Kallscheuer N."/>
            <person name="Luecker S."/>
            <person name="Lage O.M."/>
            <person name="Pohl T."/>
            <person name="Merkel B.J."/>
            <person name="Hornburger P."/>
            <person name="Mueller R.-W."/>
            <person name="Bruemmer F."/>
            <person name="Labrenz M."/>
            <person name="Spormann A.M."/>
            <person name="Op Den Camp H."/>
            <person name="Overmann J."/>
            <person name="Amann R."/>
            <person name="Jetten M.S.M."/>
            <person name="Mascher T."/>
            <person name="Medema M.H."/>
            <person name="Devos D.P."/>
            <person name="Kaster A.-K."/>
            <person name="Ovreas L."/>
            <person name="Rohde M."/>
            <person name="Galperin M.Y."/>
            <person name="Jogler C."/>
        </authorList>
    </citation>
    <scope>NUCLEOTIDE SEQUENCE [LARGE SCALE GENOMIC DNA]</scope>
    <source>
        <strain evidence="3 4">Pla52n</strain>
    </source>
</reference>